<comment type="caution">
    <text evidence="1">The sequence shown here is derived from an EMBL/GenBank/DDBJ whole genome shotgun (WGS) entry which is preliminary data.</text>
</comment>
<protein>
    <submittedName>
        <fullName evidence="1">Uncharacterized protein</fullName>
    </submittedName>
</protein>
<organism evidence="1 2">
    <name type="scientific">Tetragonisca angustula</name>
    <dbReference type="NCBI Taxonomy" id="166442"/>
    <lineage>
        <taxon>Eukaryota</taxon>
        <taxon>Metazoa</taxon>
        <taxon>Ecdysozoa</taxon>
        <taxon>Arthropoda</taxon>
        <taxon>Hexapoda</taxon>
        <taxon>Insecta</taxon>
        <taxon>Pterygota</taxon>
        <taxon>Neoptera</taxon>
        <taxon>Endopterygota</taxon>
        <taxon>Hymenoptera</taxon>
        <taxon>Apocrita</taxon>
        <taxon>Aculeata</taxon>
        <taxon>Apoidea</taxon>
        <taxon>Anthophila</taxon>
        <taxon>Apidae</taxon>
        <taxon>Tetragonisca</taxon>
    </lineage>
</organism>
<dbReference type="AlphaFoldDB" id="A0AAW0ZC99"/>
<sequence>MKIRDVRVYRQGCLALKEARLAATDMPKRFRVPCSTSLEPPSTTLNRFEVPLQACWCLNYKRKESG</sequence>
<accession>A0AAW0ZC99</accession>
<evidence type="ECO:0000313" key="1">
    <source>
        <dbReference type="EMBL" id="KAK9295028.1"/>
    </source>
</evidence>
<gene>
    <name evidence="1" type="ORF">QLX08_010516</name>
</gene>
<evidence type="ECO:0000313" key="2">
    <source>
        <dbReference type="Proteomes" id="UP001432146"/>
    </source>
</evidence>
<reference evidence="1 2" key="1">
    <citation type="submission" date="2024-05" db="EMBL/GenBank/DDBJ databases">
        <title>The nuclear and mitochondrial genome assemblies of Tetragonisca angustula (Apidae: Meliponini), a tiny yet remarkable pollinator in the Neotropics.</title>
        <authorList>
            <person name="Ferrari R."/>
            <person name="Ricardo P.C."/>
            <person name="Dias F.C."/>
            <person name="Araujo N.S."/>
            <person name="Soares D.O."/>
            <person name="Zhou Q.-S."/>
            <person name="Zhu C.-D."/>
            <person name="Coutinho L."/>
            <person name="Airas M.C."/>
            <person name="Batista T.M."/>
        </authorList>
    </citation>
    <scope>NUCLEOTIDE SEQUENCE [LARGE SCALE GENOMIC DNA]</scope>
    <source>
        <strain evidence="1">ASF017062</strain>
        <tissue evidence="1">Abdomen</tissue>
    </source>
</reference>
<name>A0AAW0ZC99_9HYME</name>
<keyword evidence="2" id="KW-1185">Reference proteome</keyword>
<dbReference type="Proteomes" id="UP001432146">
    <property type="component" value="Unassembled WGS sequence"/>
</dbReference>
<dbReference type="EMBL" id="JAWNGG020000291">
    <property type="protein sequence ID" value="KAK9295028.1"/>
    <property type="molecule type" value="Genomic_DNA"/>
</dbReference>
<proteinExistence type="predicted"/>